<comment type="similarity">
    <text evidence="1">Belongs to the bacterial solute-binding protein 5 family.</text>
</comment>
<dbReference type="EMBL" id="CAADIW010000004">
    <property type="protein sequence ID" value="VFS14325.1"/>
    <property type="molecule type" value="Genomic_DNA"/>
</dbReference>
<dbReference type="InterPro" id="IPR000914">
    <property type="entry name" value="SBP_5_dom"/>
</dbReference>
<evidence type="ECO:0000256" key="3">
    <source>
        <dbReference type="SAM" id="SignalP"/>
    </source>
</evidence>
<dbReference type="GO" id="GO:0030288">
    <property type="term" value="C:outer membrane-bounded periplasmic space"/>
    <property type="evidence" value="ECO:0007669"/>
    <property type="project" value="UniProtKB-ARBA"/>
</dbReference>
<dbReference type="PANTHER" id="PTHR30290:SF38">
    <property type="entry name" value="D,D-DIPEPTIDE-BINDING PERIPLASMIC PROTEIN DDPA-RELATED"/>
    <property type="match status" value="1"/>
</dbReference>
<dbReference type="SUPFAM" id="SSF53850">
    <property type="entry name" value="Periplasmic binding protein-like II"/>
    <property type="match status" value="1"/>
</dbReference>
<dbReference type="Gene3D" id="3.90.76.10">
    <property type="entry name" value="Dipeptide-binding Protein, Domain 1"/>
    <property type="match status" value="1"/>
</dbReference>
<gene>
    <name evidence="5" type="primary">gsiB_1</name>
    <name evidence="5" type="ORF">NCTC12126_00903</name>
</gene>
<sequence length="504" mass="55266">MTMRNSFLTVLGSVMLLGAALPAQSESVLRIGLGADPDMLDPHLARTYYGRFVFASLCDRLVDVDEHLKVVPGLAKDWAWSDDGKTLTLNLREGVTFHDGEKFDAAAAKYNLDRALTLKGSLRKSEISSVESVEVTGPLQIALHLKTPDAALLMQLTDRAGAMMAPDAAKKPDFAAHPVCSGPYKFDSRVSQDRIVLTRFDNYWNKDAYHFDKIIYLPIPDASVRLANLRAGDLDLTEGIAASDVKTVEADSKLALAKVTGLGYQGITFNINNGKVPANDPFKDARVREAFSQAIDRDALNQVVFEGLYTPSNQAFSPVSPYHVNLPVPPRDVDKAKALLKAAGVTTPLTVNLLVPNNPISQQVGQVLQAMVAEAGFTLNLQMTEFATLLDRQQSGDYQLSFSGWSGRPDPDGSIYGFVHSKGTLNDGRYSNAQVDEWLTQARQSTDQAARQPLYNNVVKQLQTDMPIAYLYFEPRIFGLNKRVQGFKPYPDGIVRLAGLTLAK</sequence>
<dbReference type="CDD" id="cd08511">
    <property type="entry name" value="PBP2_NikA_DppA_OppA_like_5"/>
    <property type="match status" value="1"/>
</dbReference>
<protein>
    <submittedName>
        <fullName evidence="5">Glutathione-binding protein gsiB</fullName>
    </submittedName>
</protein>
<dbReference type="PIRSF" id="PIRSF002741">
    <property type="entry name" value="MppA"/>
    <property type="match status" value="1"/>
</dbReference>
<evidence type="ECO:0000259" key="4">
    <source>
        <dbReference type="Pfam" id="PF00496"/>
    </source>
</evidence>
<dbReference type="AlphaFoldDB" id="A0A484WVZ6"/>
<dbReference type="GO" id="GO:0015833">
    <property type="term" value="P:peptide transport"/>
    <property type="evidence" value="ECO:0007669"/>
    <property type="project" value="TreeGrafter"/>
</dbReference>
<dbReference type="Gene3D" id="3.10.105.10">
    <property type="entry name" value="Dipeptide-binding Protein, Domain 3"/>
    <property type="match status" value="1"/>
</dbReference>
<feature type="domain" description="Solute-binding protein family 5" evidence="4">
    <location>
        <begin position="69"/>
        <end position="424"/>
    </location>
</feature>
<dbReference type="Pfam" id="PF00496">
    <property type="entry name" value="SBP_bac_5"/>
    <property type="match status" value="1"/>
</dbReference>
<dbReference type="GO" id="GO:1904680">
    <property type="term" value="F:peptide transmembrane transporter activity"/>
    <property type="evidence" value="ECO:0007669"/>
    <property type="project" value="TreeGrafter"/>
</dbReference>
<dbReference type="GO" id="GO:0043190">
    <property type="term" value="C:ATP-binding cassette (ABC) transporter complex"/>
    <property type="evidence" value="ECO:0007669"/>
    <property type="project" value="InterPro"/>
</dbReference>
<evidence type="ECO:0000313" key="5">
    <source>
        <dbReference type="EMBL" id="VFS14325.1"/>
    </source>
</evidence>
<feature type="chain" id="PRO_5019753043" evidence="3">
    <location>
        <begin position="26"/>
        <end position="504"/>
    </location>
</feature>
<dbReference type="Gene3D" id="3.40.190.10">
    <property type="entry name" value="Periplasmic binding protein-like II"/>
    <property type="match status" value="1"/>
</dbReference>
<reference evidence="5 6" key="1">
    <citation type="submission" date="2019-03" db="EMBL/GenBank/DDBJ databases">
        <authorList>
            <consortium name="Pathogen Informatics"/>
        </authorList>
    </citation>
    <scope>NUCLEOTIDE SEQUENCE [LARGE SCALE GENOMIC DNA]</scope>
    <source>
        <strain evidence="5 6">NCTC12126</strain>
    </source>
</reference>
<dbReference type="InterPro" id="IPR039424">
    <property type="entry name" value="SBP_5"/>
</dbReference>
<proteinExistence type="inferred from homology"/>
<dbReference type="PANTHER" id="PTHR30290">
    <property type="entry name" value="PERIPLASMIC BINDING COMPONENT OF ABC TRANSPORTER"/>
    <property type="match status" value="1"/>
</dbReference>
<dbReference type="RefSeq" id="WP_400402332.1">
    <property type="nucleotide sequence ID" value="NZ_JBIVPR010000001.1"/>
</dbReference>
<dbReference type="Proteomes" id="UP000351155">
    <property type="component" value="Unassembled WGS sequence"/>
</dbReference>
<evidence type="ECO:0000256" key="1">
    <source>
        <dbReference type="ARBA" id="ARBA00005695"/>
    </source>
</evidence>
<name>A0A484WVZ6_9ENTR</name>
<dbReference type="InterPro" id="IPR030678">
    <property type="entry name" value="Peptide/Ni-bd"/>
</dbReference>
<organism evidence="5 6">
    <name type="scientific">Enterobacter cancerogenus</name>
    <dbReference type="NCBI Taxonomy" id="69218"/>
    <lineage>
        <taxon>Bacteria</taxon>
        <taxon>Pseudomonadati</taxon>
        <taxon>Pseudomonadota</taxon>
        <taxon>Gammaproteobacteria</taxon>
        <taxon>Enterobacterales</taxon>
        <taxon>Enterobacteriaceae</taxon>
        <taxon>Enterobacter</taxon>
        <taxon>Enterobacter cloacae complex</taxon>
    </lineage>
</organism>
<keyword evidence="2 3" id="KW-0732">Signal</keyword>
<accession>A0A484WVZ6</accession>
<evidence type="ECO:0000256" key="2">
    <source>
        <dbReference type="ARBA" id="ARBA00022729"/>
    </source>
</evidence>
<evidence type="ECO:0000313" key="6">
    <source>
        <dbReference type="Proteomes" id="UP000351155"/>
    </source>
</evidence>
<feature type="signal peptide" evidence="3">
    <location>
        <begin position="1"/>
        <end position="25"/>
    </location>
</feature>